<keyword evidence="8" id="KW-1185">Reference proteome</keyword>
<keyword evidence="2" id="KW-1003">Cell membrane</keyword>
<keyword evidence="5 6" id="KW-0472">Membrane</keyword>
<dbReference type="PANTHER" id="PTHR33931">
    <property type="entry name" value="HOLIN-LIKE PROTEIN CIDA-RELATED"/>
    <property type="match status" value="1"/>
</dbReference>
<evidence type="ECO:0000256" key="5">
    <source>
        <dbReference type="ARBA" id="ARBA00023136"/>
    </source>
</evidence>
<feature type="transmembrane region" description="Helical" evidence="6">
    <location>
        <begin position="82"/>
        <end position="104"/>
    </location>
</feature>
<evidence type="ECO:0000313" key="7">
    <source>
        <dbReference type="EMBL" id="SHF94117.1"/>
    </source>
</evidence>
<proteinExistence type="predicted"/>
<evidence type="ECO:0000256" key="6">
    <source>
        <dbReference type="SAM" id="Phobius"/>
    </source>
</evidence>
<dbReference type="InterPro" id="IPR005538">
    <property type="entry name" value="LrgA/CidA"/>
</dbReference>
<evidence type="ECO:0000256" key="2">
    <source>
        <dbReference type="ARBA" id="ARBA00022475"/>
    </source>
</evidence>
<sequence length="167" mass="18949">MARQFFVIFGCLALGEFVVWATGIKLPSSIIGMLLLTLFLKLGWVKLGWVKQLSEILIANLGFFFVPPGVALILYLDLIKAQWFPIVTATVVSTLLVLVVTGQMHQLVIKFERRLMAMDLLHHRAHARKMKEALEQEKEFEAMEEAEEIEINKALHGQETLTNAEDE</sequence>
<reference evidence="7 8" key="1">
    <citation type="submission" date="2016-11" db="EMBL/GenBank/DDBJ databases">
        <authorList>
            <person name="Varghese N."/>
            <person name="Submissions S."/>
        </authorList>
    </citation>
    <scope>NUCLEOTIDE SEQUENCE [LARGE SCALE GENOMIC DNA]</scope>
    <source>
        <strain evidence="7 8">DSM 22613</strain>
    </source>
</reference>
<organism evidence="7 8">
    <name type="scientific">Prevotella scopos JCM 17725</name>
    <dbReference type="NCBI Taxonomy" id="1236518"/>
    <lineage>
        <taxon>Bacteria</taxon>
        <taxon>Pseudomonadati</taxon>
        <taxon>Bacteroidota</taxon>
        <taxon>Bacteroidia</taxon>
        <taxon>Bacteroidales</taxon>
        <taxon>Prevotellaceae</taxon>
        <taxon>Prevotella</taxon>
    </lineage>
</organism>
<dbReference type="Pfam" id="PF03788">
    <property type="entry name" value="LrgA"/>
    <property type="match status" value="1"/>
</dbReference>
<dbReference type="Proteomes" id="UP000184105">
    <property type="component" value="Unassembled WGS sequence"/>
</dbReference>
<protein>
    <submittedName>
        <fullName evidence="7">Holin-like protein</fullName>
    </submittedName>
</protein>
<feature type="transmembrane region" description="Helical" evidence="6">
    <location>
        <begin position="31"/>
        <end position="49"/>
    </location>
</feature>
<keyword evidence="4 6" id="KW-1133">Transmembrane helix</keyword>
<dbReference type="EMBL" id="FQWA01000019">
    <property type="protein sequence ID" value="SHF94117.1"/>
    <property type="molecule type" value="Genomic_DNA"/>
</dbReference>
<dbReference type="GO" id="GO:0005886">
    <property type="term" value="C:plasma membrane"/>
    <property type="evidence" value="ECO:0007669"/>
    <property type="project" value="UniProtKB-SubCell"/>
</dbReference>
<keyword evidence="3 6" id="KW-0812">Transmembrane</keyword>
<evidence type="ECO:0000256" key="4">
    <source>
        <dbReference type="ARBA" id="ARBA00022989"/>
    </source>
</evidence>
<dbReference type="RefSeq" id="WP_025837849.1">
    <property type="nucleotide sequence ID" value="NZ_BAKP01000012.1"/>
</dbReference>
<feature type="transmembrane region" description="Helical" evidence="6">
    <location>
        <begin position="56"/>
        <end position="76"/>
    </location>
</feature>
<evidence type="ECO:0000256" key="1">
    <source>
        <dbReference type="ARBA" id="ARBA00004651"/>
    </source>
</evidence>
<comment type="subcellular location">
    <subcellularLocation>
        <location evidence="1">Cell membrane</location>
        <topology evidence="1">Multi-pass membrane protein</topology>
    </subcellularLocation>
</comment>
<comment type="caution">
    <text evidence="7">The sequence shown here is derived from an EMBL/GenBank/DDBJ whole genome shotgun (WGS) entry which is preliminary data.</text>
</comment>
<gene>
    <name evidence="7" type="ORF">SAMN05444364_11948</name>
</gene>
<name>A0AAX2F505_9BACT</name>
<accession>A0AAX2F505</accession>
<dbReference type="PANTHER" id="PTHR33931:SF5">
    <property type="entry name" value="UPF0299 MEMBRANE PROTEIN YOHJ"/>
    <property type="match status" value="1"/>
</dbReference>
<evidence type="ECO:0000256" key="3">
    <source>
        <dbReference type="ARBA" id="ARBA00022692"/>
    </source>
</evidence>
<evidence type="ECO:0000313" key="8">
    <source>
        <dbReference type="Proteomes" id="UP000184105"/>
    </source>
</evidence>
<dbReference type="AlphaFoldDB" id="A0AAX2F505"/>